<dbReference type="SUPFAM" id="SSF53613">
    <property type="entry name" value="Ribokinase-like"/>
    <property type="match status" value="1"/>
</dbReference>
<dbReference type="PANTHER" id="PTHR20858:SF17">
    <property type="entry name" value="HYDROXYMETHYLPYRIMIDINE_PHOSPHOMETHYLPYRIMIDINE KINASE THI20-RELATED"/>
    <property type="match status" value="1"/>
</dbReference>
<dbReference type="GO" id="GO:0008972">
    <property type="term" value="F:phosphomethylpyrimidine kinase activity"/>
    <property type="evidence" value="ECO:0007669"/>
    <property type="project" value="InterPro"/>
</dbReference>
<proteinExistence type="predicted"/>
<dbReference type="Gene3D" id="3.40.1190.20">
    <property type="match status" value="1"/>
</dbReference>
<comment type="caution">
    <text evidence="4">The sequence shown here is derived from an EMBL/GenBank/DDBJ whole genome shotgun (WGS) entry which is preliminary data.</text>
</comment>
<dbReference type="InterPro" id="IPR013749">
    <property type="entry name" value="PM/HMP-P_kinase-1"/>
</dbReference>
<reference evidence="4 5" key="1">
    <citation type="submission" date="2020-08" db="EMBL/GenBank/DDBJ databases">
        <title>Genomic Encyclopedia of Type Strains, Phase IV (KMG-V): Genome sequencing to study the core and pangenomes of soil and plant-associated prokaryotes.</title>
        <authorList>
            <person name="Whitman W."/>
        </authorList>
    </citation>
    <scope>NUCLEOTIDE SEQUENCE [LARGE SCALE GENOMIC DNA]</scope>
    <source>
        <strain evidence="4 5">X5P3</strain>
    </source>
</reference>
<feature type="domain" description="Pyridoxamine kinase/Phosphomethylpyrimidine kinase" evidence="3">
    <location>
        <begin position="13"/>
        <end position="264"/>
    </location>
</feature>
<name>A0A7W8E851_9BACT</name>
<evidence type="ECO:0000313" key="4">
    <source>
        <dbReference type="EMBL" id="MBB5062149.1"/>
    </source>
</evidence>
<dbReference type="PANTHER" id="PTHR20858">
    <property type="entry name" value="PHOSPHOMETHYLPYRIMIDINE KINASE"/>
    <property type="match status" value="1"/>
</dbReference>
<dbReference type="Pfam" id="PF08543">
    <property type="entry name" value="Phos_pyr_kin"/>
    <property type="match status" value="1"/>
</dbReference>
<dbReference type="GO" id="GO:0005829">
    <property type="term" value="C:cytosol"/>
    <property type="evidence" value="ECO:0007669"/>
    <property type="project" value="TreeGrafter"/>
</dbReference>
<dbReference type="Proteomes" id="UP000584867">
    <property type="component" value="Unassembled WGS sequence"/>
</dbReference>
<dbReference type="CDD" id="cd01169">
    <property type="entry name" value="HMPP_kinase"/>
    <property type="match status" value="1"/>
</dbReference>
<evidence type="ECO:0000259" key="3">
    <source>
        <dbReference type="Pfam" id="PF08543"/>
    </source>
</evidence>
<evidence type="ECO:0000313" key="5">
    <source>
        <dbReference type="Proteomes" id="UP000584867"/>
    </source>
</evidence>
<dbReference type="InterPro" id="IPR004399">
    <property type="entry name" value="HMP/HMP-P_kinase_dom"/>
</dbReference>
<dbReference type="GO" id="GO:0009228">
    <property type="term" value="P:thiamine biosynthetic process"/>
    <property type="evidence" value="ECO:0007669"/>
    <property type="project" value="InterPro"/>
</dbReference>
<protein>
    <recommendedName>
        <fullName evidence="2">hydroxymethylpyrimidine kinase</fullName>
        <ecNumber evidence="2">2.7.1.49</ecNumber>
    </recommendedName>
</protein>
<keyword evidence="4" id="KW-0418">Kinase</keyword>
<dbReference type="GO" id="GO:0008902">
    <property type="term" value="F:hydroxymethylpyrimidine kinase activity"/>
    <property type="evidence" value="ECO:0007669"/>
    <property type="project" value="UniProtKB-EC"/>
</dbReference>
<keyword evidence="4" id="KW-0808">Transferase</keyword>
<dbReference type="NCBIfam" id="TIGR00097">
    <property type="entry name" value="HMP-P_kinase"/>
    <property type="match status" value="1"/>
</dbReference>
<dbReference type="EMBL" id="JACHIO010000002">
    <property type="protein sequence ID" value="MBB5062149.1"/>
    <property type="molecule type" value="Genomic_DNA"/>
</dbReference>
<gene>
    <name evidence="4" type="ORF">HDF15_000476</name>
</gene>
<evidence type="ECO:0000256" key="1">
    <source>
        <dbReference type="ARBA" id="ARBA00004948"/>
    </source>
</evidence>
<sequence>MPPPIALTIAGFDPSNGAGVTADLQVFAAHGLFGVSAITALTVQSTLGVASVEPVSAQLLRQTLNHLSFDLPPQGIKIGMLATREIVSAVDDFLQAYTHENAAKQQIPIVLDSVLVSSSGTPLLDREGVHDLKEKLLGHVSWATPNWAELAILSGLEVSSLAGAEDALHALGERYPRLHAIATGGDQGGHPIDLLRTVEGEIHRFAGERIDTTSTHGTGCAFSSALLSRLVLGETPVAAVAGAKKYVEGALRYAPGVGHGRGPMGLLWLLRSL</sequence>
<dbReference type="RefSeq" id="WP_260330781.1">
    <property type="nucleotide sequence ID" value="NZ_JACHIO010000002.1"/>
</dbReference>
<dbReference type="AlphaFoldDB" id="A0A7W8E851"/>
<evidence type="ECO:0000256" key="2">
    <source>
        <dbReference type="ARBA" id="ARBA00012135"/>
    </source>
</evidence>
<accession>A0A7W8E851</accession>
<organism evidence="4 5">
    <name type="scientific">Granulicella mallensis</name>
    <dbReference type="NCBI Taxonomy" id="940614"/>
    <lineage>
        <taxon>Bacteria</taxon>
        <taxon>Pseudomonadati</taxon>
        <taxon>Acidobacteriota</taxon>
        <taxon>Terriglobia</taxon>
        <taxon>Terriglobales</taxon>
        <taxon>Acidobacteriaceae</taxon>
        <taxon>Granulicella</taxon>
    </lineage>
</organism>
<comment type="pathway">
    <text evidence="1">Cofactor biosynthesis; thiamine diphosphate biosynthesis.</text>
</comment>
<dbReference type="InterPro" id="IPR029056">
    <property type="entry name" value="Ribokinase-like"/>
</dbReference>
<dbReference type="EC" id="2.7.1.49" evidence="2"/>